<dbReference type="GO" id="GO:0051082">
    <property type="term" value="F:unfolded protein binding"/>
    <property type="evidence" value="ECO:0007669"/>
    <property type="project" value="InterPro"/>
</dbReference>
<sequence>KPEEYQTFWNEFGQVIKEGPAEDSANKEAIAKLLRFSSTHTDEVTQNVSLEQYVERMKEGQDKIYYVVADSFEAAKSSPHLEIFRKK</sequence>
<dbReference type="Proteomes" id="UP000305874">
    <property type="component" value="Unassembled WGS sequence"/>
</dbReference>
<evidence type="ECO:0000313" key="3">
    <source>
        <dbReference type="EMBL" id="TMP82435.1"/>
    </source>
</evidence>
<comment type="caution">
    <text evidence="3">The sequence shown here is derived from an EMBL/GenBank/DDBJ whole genome shotgun (WGS) entry which is preliminary data.</text>
</comment>
<dbReference type="InterPro" id="IPR001404">
    <property type="entry name" value="Hsp90_fam"/>
</dbReference>
<keyword evidence="2" id="KW-0143">Chaperone</keyword>
<reference evidence="4" key="2">
    <citation type="submission" date="2019-06" db="EMBL/GenBank/DDBJ databases">
        <title>Co-occurence of chitin degradation, pigmentation and bioactivity in marine Pseudoalteromonas.</title>
        <authorList>
            <person name="Sonnenschein E.C."/>
            <person name="Bech P.K."/>
        </authorList>
    </citation>
    <scope>NUCLEOTIDE SEQUENCE [LARGE SCALE GENOMIC DNA]</scope>
    <source>
        <strain evidence="4">S2897</strain>
    </source>
</reference>
<feature type="non-terminal residue" evidence="3">
    <location>
        <position position="87"/>
    </location>
</feature>
<dbReference type="Pfam" id="PF00183">
    <property type="entry name" value="HSP90"/>
    <property type="match status" value="1"/>
</dbReference>
<dbReference type="EMBL" id="PNCG01000164">
    <property type="protein sequence ID" value="TMP82435.1"/>
    <property type="molecule type" value="Genomic_DNA"/>
</dbReference>
<dbReference type="GO" id="GO:0005524">
    <property type="term" value="F:ATP binding"/>
    <property type="evidence" value="ECO:0007669"/>
    <property type="project" value="InterPro"/>
</dbReference>
<dbReference type="SUPFAM" id="SSF54211">
    <property type="entry name" value="Ribosomal protein S5 domain 2-like"/>
    <property type="match status" value="1"/>
</dbReference>
<protein>
    <submittedName>
        <fullName evidence="3">Molecular chaperone HtpG</fullName>
    </submittedName>
</protein>
<reference evidence="3 4" key="1">
    <citation type="submission" date="2017-12" db="EMBL/GenBank/DDBJ databases">
        <authorList>
            <person name="Paulsen S."/>
            <person name="Gram L.K."/>
        </authorList>
    </citation>
    <scope>NUCLEOTIDE SEQUENCE [LARGE SCALE GENOMIC DNA]</scope>
    <source>
        <strain evidence="3 4">S2897</strain>
    </source>
</reference>
<feature type="non-terminal residue" evidence="3">
    <location>
        <position position="1"/>
    </location>
</feature>
<dbReference type="AlphaFoldDB" id="A0A5S3YX56"/>
<organism evidence="3 4">
    <name type="scientific">Pseudoalteromonas ruthenica</name>
    <dbReference type="NCBI Taxonomy" id="151081"/>
    <lineage>
        <taxon>Bacteria</taxon>
        <taxon>Pseudomonadati</taxon>
        <taxon>Pseudomonadota</taxon>
        <taxon>Gammaproteobacteria</taxon>
        <taxon>Alteromonadales</taxon>
        <taxon>Pseudoalteromonadaceae</taxon>
        <taxon>Pseudoalteromonas</taxon>
    </lineage>
</organism>
<evidence type="ECO:0000313" key="4">
    <source>
        <dbReference type="Proteomes" id="UP000305874"/>
    </source>
</evidence>
<evidence type="ECO:0000256" key="1">
    <source>
        <dbReference type="ARBA" id="ARBA00008239"/>
    </source>
</evidence>
<evidence type="ECO:0000256" key="2">
    <source>
        <dbReference type="ARBA" id="ARBA00023186"/>
    </source>
</evidence>
<accession>A0A5S3YX56</accession>
<dbReference type="InterPro" id="IPR020568">
    <property type="entry name" value="Ribosomal_Su5_D2-typ_SF"/>
</dbReference>
<dbReference type="GO" id="GO:0140662">
    <property type="term" value="F:ATP-dependent protein folding chaperone"/>
    <property type="evidence" value="ECO:0007669"/>
    <property type="project" value="InterPro"/>
</dbReference>
<gene>
    <name evidence="3" type="ORF">CWC05_19520</name>
</gene>
<name>A0A5S3YX56_9GAMM</name>
<dbReference type="Gene3D" id="3.40.50.11260">
    <property type="match status" value="1"/>
</dbReference>
<dbReference type="Gene3D" id="3.30.230.80">
    <property type="match status" value="1"/>
</dbReference>
<dbReference type="PANTHER" id="PTHR11528">
    <property type="entry name" value="HEAT SHOCK PROTEIN 90 FAMILY MEMBER"/>
    <property type="match status" value="1"/>
</dbReference>
<proteinExistence type="inferred from homology"/>
<comment type="similarity">
    <text evidence="1">Belongs to the heat shock protein 90 family.</text>
</comment>
<dbReference type="GO" id="GO:0016887">
    <property type="term" value="F:ATP hydrolysis activity"/>
    <property type="evidence" value="ECO:0007669"/>
    <property type="project" value="InterPro"/>
</dbReference>